<sequence length="1135" mass="126965">MLNLVFLGDDQNGRNAKIGKPKSDSSTRVFKRTTTLRPQRILTKTVSLKPKRPSKKRSQVSDSSIVRATCSSTLKDSKFSPRIEQQTGGNESGVISAVKVCPYSYCSLHGHRHGNLPPLKRFVSMRRRLLKAQKSMKPDSHPVPKAKHSSNRRKGTKTSQLVYNGVSVQQQAAKDRRENSSVTDEAFKVELKGEGTHFIEDKHIDVSENLTDILLGKTSCLQSRLEQHKTSNSLEDKPCIQAGSLSTFRETNEDEYCNKAIEPVKRIPEASDSKRTEEEIVASGTHRGDNKLIHTLDHRETIDSCLPEVKDSIQSDNLSLKLDDIVSTSNEGGPVDAAVNQEVNGETVASLNLEMFKGIATEVETQLPLDGKDKEEQDEEDHTLSHNNDPVSHQSSSGTDQDMEMRDGDAGKQKSELWQSDAIKLVQEAFDKILSEIPDQSSDDQSITSETTSEQDFLERKQVEDGEDNISCSFDGTNESVVQDPEETQLTVVNTEERKAASQPGDKSSQQISQELEQSEKMEPDSETEKVNLRHQTTEERKVAEEWMLDFALRQVISKLAPAQKRKVALLVQAFETVSPLPETRTHMRSNARASAHATPAQATSEQNNKLLSKAPYAEMSMSFKETPDQVSDCAKQLIPGTCSEPKERSLPLMRTLASEAAQANLEEERTIACNPDKMDNNSMFTEYQPDFIDSSPTKLENSTFSDKASSKLDDTMGTSHEELVNGKILTEIYDLQVNELDIKFNNEKLETDKAADEQACPPKSSSPENYAETTAVNSVTTSASFCELLEAPATAGLEEADQKYEVLQESSQLEEPDSNNTTNISEEAKMEKQKYRRLWYLIYKHMVSSNTEGGTQSLLEDVGNKEQGGEANLLLGTKNADSCDDLSESNQETIVDNKNRSSRKIELDQIEAIKLIEEAIDEIQLPEIKDDSPDDQSITGNVNPEMEAQKKHGEDGELFILTTNDTAEDTYRESKNRKSDHLKTVDQREPWLNSNNINAPEEPETVPKLGNKSKPQMQKSWSNLKKLILLQKFIKALEKVRKFNSQEPRYLPLDPASEAEKVHLRHQSTEDRKNAEEWKLDYALQQVVAKLTPARKRKVELLVEAFETVTPALEVKDHQRHSAAASPHAKLVLA</sequence>
<gene>
    <name evidence="1" type="ORF">Patl1_20882</name>
</gene>
<keyword evidence="2" id="KW-1185">Reference proteome</keyword>
<evidence type="ECO:0000313" key="1">
    <source>
        <dbReference type="EMBL" id="KAJ0100055.1"/>
    </source>
</evidence>
<protein>
    <submittedName>
        <fullName evidence="1">Uncharacterized protein</fullName>
    </submittedName>
</protein>
<comment type="caution">
    <text evidence="1">The sequence shown here is derived from an EMBL/GenBank/DDBJ whole genome shotgun (WGS) entry which is preliminary data.</text>
</comment>
<evidence type="ECO:0000313" key="2">
    <source>
        <dbReference type="Proteomes" id="UP001164250"/>
    </source>
</evidence>
<organism evidence="1 2">
    <name type="scientific">Pistacia atlantica</name>
    <dbReference type="NCBI Taxonomy" id="434234"/>
    <lineage>
        <taxon>Eukaryota</taxon>
        <taxon>Viridiplantae</taxon>
        <taxon>Streptophyta</taxon>
        <taxon>Embryophyta</taxon>
        <taxon>Tracheophyta</taxon>
        <taxon>Spermatophyta</taxon>
        <taxon>Magnoliopsida</taxon>
        <taxon>eudicotyledons</taxon>
        <taxon>Gunneridae</taxon>
        <taxon>Pentapetalae</taxon>
        <taxon>rosids</taxon>
        <taxon>malvids</taxon>
        <taxon>Sapindales</taxon>
        <taxon>Anacardiaceae</taxon>
        <taxon>Pistacia</taxon>
    </lineage>
</organism>
<dbReference type="EMBL" id="CM047900">
    <property type="protein sequence ID" value="KAJ0100055.1"/>
    <property type="molecule type" value="Genomic_DNA"/>
</dbReference>
<proteinExistence type="predicted"/>
<name>A0ACC1BMA9_9ROSI</name>
<accession>A0ACC1BMA9</accession>
<dbReference type="Proteomes" id="UP001164250">
    <property type="component" value="Chromosome 4"/>
</dbReference>
<reference evidence="2" key="1">
    <citation type="journal article" date="2023" name="G3 (Bethesda)">
        <title>Genome assembly and association tests identify interacting loci associated with vigor, precocity, and sex in interspecific pistachio rootstocks.</title>
        <authorList>
            <person name="Palmer W."/>
            <person name="Jacygrad E."/>
            <person name="Sagayaradj S."/>
            <person name="Cavanaugh K."/>
            <person name="Han R."/>
            <person name="Bertier L."/>
            <person name="Beede B."/>
            <person name="Kafkas S."/>
            <person name="Golino D."/>
            <person name="Preece J."/>
            <person name="Michelmore R."/>
        </authorList>
    </citation>
    <scope>NUCLEOTIDE SEQUENCE [LARGE SCALE GENOMIC DNA]</scope>
</reference>